<reference evidence="6 7" key="1">
    <citation type="submission" date="2019-06" db="EMBL/GenBank/DDBJ databases">
        <title>Rhodococcus spaelei sp. nov., isolated from a cave.</title>
        <authorList>
            <person name="Lee S.D."/>
        </authorList>
    </citation>
    <scope>NUCLEOTIDE SEQUENCE [LARGE SCALE GENOMIC DNA]</scope>
    <source>
        <strain evidence="6 7">C9-5</strain>
    </source>
</reference>
<dbReference type="Proteomes" id="UP000316256">
    <property type="component" value="Unassembled WGS sequence"/>
</dbReference>
<dbReference type="PANTHER" id="PTHR43248:SF29">
    <property type="entry name" value="TRIPEPTIDYL AMINOPEPTIDASE"/>
    <property type="match status" value="1"/>
</dbReference>
<dbReference type="PROSITE" id="PS51257">
    <property type="entry name" value="PROKAR_LIPOPROTEIN"/>
    <property type="match status" value="1"/>
</dbReference>
<dbReference type="Pfam" id="PF00561">
    <property type="entry name" value="Abhydrolase_1"/>
    <property type="match status" value="1"/>
</dbReference>
<feature type="domain" description="AB hydrolase-1" evidence="5">
    <location>
        <begin position="121"/>
        <end position="500"/>
    </location>
</feature>
<dbReference type="InterPro" id="IPR051601">
    <property type="entry name" value="Serine_prot/Carboxylest_S33"/>
</dbReference>
<evidence type="ECO:0000256" key="4">
    <source>
        <dbReference type="SAM" id="SignalP"/>
    </source>
</evidence>
<evidence type="ECO:0000259" key="5">
    <source>
        <dbReference type="Pfam" id="PF00561"/>
    </source>
</evidence>
<protein>
    <submittedName>
        <fullName evidence="6">Alpha/beta hydrolase</fullName>
    </submittedName>
</protein>
<evidence type="ECO:0000313" key="7">
    <source>
        <dbReference type="Proteomes" id="UP000316256"/>
    </source>
</evidence>
<dbReference type="InterPro" id="IPR029058">
    <property type="entry name" value="AB_hydrolase_fold"/>
</dbReference>
<keyword evidence="7" id="KW-1185">Reference proteome</keyword>
<dbReference type="RefSeq" id="WP_142097671.1">
    <property type="nucleotide sequence ID" value="NZ_VIGH01000003.1"/>
</dbReference>
<accession>A0A541BMH7</accession>
<dbReference type="EMBL" id="VIGH01000003">
    <property type="protein sequence ID" value="TQF73530.1"/>
    <property type="molecule type" value="Genomic_DNA"/>
</dbReference>
<feature type="chain" id="PRO_5038983375" evidence="4">
    <location>
        <begin position="28"/>
        <end position="527"/>
    </location>
</feature>
<dbReference type="SUPFAM" id="SSF53474">
    <property type="entry name" value="alpha/beta-Hydrolases"/>
    <property type="match status" value="1"/>
</dbReference>
<dbReference type="PANTHER" id="PTHR43248">
    <property type="entry name" value="2-SUCCINYL-6-HYDROXY-2,4-CYCLOHEXADIENE-1-CARBOXYLATE SYNTHASE"/>
    <property type="match status" value="1"/>
</dbReference>
<comment type="similarity">
    <text evidence="1">Belongs to the peptidase S33 family.</text>
</comment>
<organism evidence="6 7">
    <name type="scientific">Rhodococcus spelaei</name>
    <dbReference type="NCBI Taxonomy" id="2546320"/>
    <lineage>
        <taxon>Bacteria</taxon>
        <taxon>Bacillati</taxon>
        <taxon>Actinomycetota</taxon>
        <taxon>Actinomycetes</taxon>
        <taxon>Mycobacteriales</taxon>
        <taxon>Nocardiaceae</taxon>
        <taxon>Rhodococcus</taxon>
    </lineage>
</organism>
<evidence type="ECO:0000313" key="6">
    <source>
        <dbReference type="EMBL" id="TQF73530.1"/>
    </source>
</evidence>
<dbReference type="Gene3D" id="3.40.50.1820">
    <property type="entry name" value="alpha/beta hydrolase"/>
    <property type="match status" value="1"/>
</dbReference>
<gene>
    <name evidence="6" type="ORF">FK531_08580</name>
</gene>
<dbReference type="GO" id="GO:0016787">
    <property type="term" value="F:hydrolase activity"/>
    <property type="evidence" value="ECO:0007669"/>
    <property type="project" value="UniProtKB-KW"/>
</dbReference>
<dbReference type="AlphaFoldDB" id="A0A541BMH7"/>
<keyword evidence="3 6" id="KW-0378">Hydrolase</keyword>
<proteinExistence type="inferred from homology"/>
<keyword evidence="2 4" id="KW-0732">Signal</keyword>
<feature type="signal peptide" evidence="4">
    <location>
        <begin position="1"/>
        <end position="27"/>
    </location>
</feature>
<dbReference type="InterPro" id="IPR000073">
    <property type="entry name" value="AB_hydrolase_1"/>
</dbReference>
<evidence type="ECO:0000256" key="1">
    <source>
        <dbReference type="ARBA" id="ARBA00010088"/>
    </source>
</evidence>
<evidence type="ECO:0000256" key="2">
    <source>
        <dbReference type="ARBA" id="ARBA00022729"/>
    </source>
</evidence>
<evidence type="ECO:0000256" key="3">
    <source>
        <dbReference type="ARBA" id="ARBA00022801"/>
    </source>
</evidence>
<sequence>MPPNRRLPLVLATGALAAALVAGCGSAVDGSATGATTGTAQQRPAGDFEPGAGVVPAGLEKFYTQVPQWGSCEEFETDGPLASRLECARVTVPVDYDNPTGDTAEIAISRNPATGDKIGSMLVNPGGPGASGLSLATTGEDTDLAARFDVIGFDPRGIGASTPQIRCLTDAESDAVRAEPDVDMSPAGIAKTEARNTDYASKCAQRSGAGFLAHVGTREVVRDMDVIRSVLGDEKLTYVGFSYGTRLGSTYAETFPANVRALVLDGAIDPAQDPVQETVLQAGGFQEAFDAFVADCVTKSQCPLGADPGQAVARLRALLDPLVDHPAATTDPRGLSYKDATTGVQQALYSPNLWGALRSGLSALADGRGDSLLLLADQYEGRADDGKYSNINDAFNAIRCVDDPPVTDRAEAGAGDSAYRKAAPFLDDGRGTGNAPLDACAFWPVPHTGNPHTIEAAGLPQVVVVSTTEDPATPYQAGVDLAKQLGASLITYRGTQHTVALSGVACVDDPVVEYLINLTAPRPDLTC</sequence>
<comment type="caution">
    <text evidence="6">The sequence shown here is derived from an EMBL/GenBank/DDBJ whole genome shotgun (WGS) entry which is preliminary data.</text>
</comment>
<dbReference type="OrthoDB" id="3252468at2"/>
<name>A0A541BMH7_9NOCA</name>